<keyword evidence="11" id="KW-1185">Reference proteome</keyword>
<dbReference type="SUPFAM" id="SSF55811">
    <property type="entry name" value="Nudix"/>
    <property type="match status" value="1"/>
</dbReference>
<dbReference type="Proteomes" id="UP000054166">
    <property type="component" value="Unassembled WGS sequence"/>
</dbReference>
<evidence type="ECO:0000256" key="7">
    <source>
        <dbReference type="ARBA" id="ARBA00035190"/>
    </source>
</evidence>
<evidence type="ECO:0000256" key="3">
    <source>
        <dbReference type="ARBA" id="ARBA00022946"/>
    </source>
</evidence>
<feature type="compositionally biased region" description="Polar residues" evidence="8">
    <location>
        <begin position="24"/>
        <end position="34"/>
    </location>
</feature>
<dbReference type="OrthoDB" id="414075at2759"/>
<keyword evidence="4" id="KW-0689">Ribosomal protein</keyword>
<evidence type="ECO:0000256" key="4">
    <source>
        <dbReference type="ARBA" id="ARBA00022980"/>
    </source>
</evidence>
<dbReference type="FunCoup" id="A0A0C3CD74">
    <property type="interactions" value="64"/>
</dbReference>
<dbReference type="InterPro" id="IPR033650">
    <property type="entry name" value="Ribosomal_mL46_NUDIX"/>
</dbReference>
<protein>
    <recommendedName>
        <fullName evidence="7">Large ribosomal subunit protein mL46</fullName>
    </recommendedName>
</protein>
<feature type="compositionally biased region" description="Polar residues" evidence="8">
    <location>
        <begin position="41"/>
        <end position="53"/>
    </location>
</feature>
<dbReference type="STRING" id="765440.A0A0C3CD74"/>
<gene>
    <name evidence="10" type="ORF">PILCRDRAFT_815208</name>
</gene>
<keyword evidence="6" id="KW-0687">Ribonucleoprotein</keyword>
<organism evidence="10 11">
    <name type="scientific">Piloderma croceum (strain F 1598)</name>
    <dbReference type="NCBI Taxonomy" id="765440"/>
    <lineage>
        <taxon>Eukaryota</taxon>
        <taxon>Fungi</taxon>
        <taxon>Dikarya</taxon>
        <taxon>Basidiomycota</taxon>
        <taxon>Agaricomycotina</taxon>
        <taxon>Agaricomycetes</taxon>
        <taxon>Agaricomycetidae</taxon>
        <taxon>Atheliales</taxon>
        <taxon>Atheliaceae</taxon>
        <taxon>Piloderma</taxon>
    </lineage>
</organism>
<dbReference type="PANTHER" id="PTHR13124:SF12">
    <property type="entry name" value="LARGE RIBOSOMAL SUBUNIT PROTEIN ML46"/>
    <property type="match status" value="1"/>
</dbReference>
<proteinExistence type="inferred from homology"/>
<evidence type="ECO:0000259" key="9">
    <source>
        <dbReference type="Pfam" id="PF11788"/>
    </source>
</evidence>
<dbReference type="InParanoid" id="A0A0C3CD74"/>
<dbReference type="InterPro" id="IPR015797">
    <property type="entry name" value="NUDIX_hydrolase-like_dom_sf"/>
</dbReference>
<accession>A0A0C3CD74</accession>
<keyword evidence="3" id="KW-0809">Transit peptide</keyword>
<comment type="similarity">
    <text evidence="2">Belongs to the mitochondrion-specific ribosomal protein mL46 family.</text>
</comment>
<comment type="subcellular location">
    <subcellularLocation>
        <location evidence="1">Mitochondrion</location>
    </subcellularLocation>
</comment>
<dbReference type="InterPro" id="IPR021757">
    <property type="entry name" value="Ribosomal_mL46_N"/>
</dbReference>
<evidence type="ECO:0000256" key="1">
    <source>
        <dbReference type="ARBA" id="ARBA00004173"/>
    </source>
</evidence>
<dbReference type="AlphaFoldDB" id="A0A0C3CD74"/>
<dbReference type="PANTHER" id="PTHR13124">
    <property type="entry name" value="39S RIBOSOMAL PROTEIN L46, MITOCHONDRIAL PRECURSOR-RELATED"/>
    <property type="match status" value="1"/>
</dbReference>
<reference evidence="11" key="2">
    <citation type="submission" date="2015-01" db="EMBL/GenBank/DDBJ databases">
        <title>Evolutionary Origins and Diversification of the Mycorrhizal Mutualists.</title>
        <authorList>
            <consortium name="DOE Joint Genome Institute"/>
            <consortium name="Mycorrhizal Genomics Consortium"/>
            <person name="Kohler A."/>
            <person name="Kuo A."/>
            <person name="Nagy L.G."/>
            <person name="Floudas D."/>
            <person name="Copeland A."/>
            <person name="Barry K.W."/>
            <person name="Cichocki N."/>
            <person name="Veneault-Fourrey C."/>
            <person name="LaButti K."/>
            <person name="Lindquist E.A."/>
            <person name="Lipzen A."/>
            <person name="Lundell T."/>
            <person name="Morin E."/>
            <person name="Murat C."/>
            <person name="Riley R."/>
            <person name="Ohm R."/>
            <person name="Sun H."/>
            <person name="Tunlid A."/>
            <person name="Henrissat B."/>
            <person name="Grigoriev I.V."/>
            <person name="Hibbett D.S."/>
            <person name="Martin F."/>
        </authorList>
    </citation>
    <scope>NUCLEOTIDE SEQUENCE [LARGE SCALE GENOMIC DNA]</scope>
    <source>
        <strain evidence="11">F 1598</strain>
    </source>
</reference>
<evidence type="ECO:0000313" key="11">
    <source>
        <dbReference type="Proteomes" id="UP000054166"/>
    </source>
</evidence>
<dbReference type="HOGENOM" id="CLU_040204_0_0_1"/>
<reference evidence="10 11" key="1">
    <citation type="submission" date="2014-04" db="EMBL/GenBank/DDBJ databases">
        <authorList>
            <consortium name="DOE Joint Genome Institute"/>
            <person name="Kuo A."/>
            <person name="Tarkka M."/>
            <person name="Buscot F."/>
            <person name="Kohler A."/>
            <person name="Nagy L.G."/>
            <person name="Floudas D."/>
            <person name="Copeland A."/>
            <person name="Barry K.W."/>
            <person name="Cichocki N."/>
            <person name="Veneault-Fourrey C."/>
            <person name="LaButti K."/>
            <person name="Lindquist E.A."/>
            <person name="Lipzen A."/>
            <person name="Lundell T."/>
            <person name="Morin E."/>
            <person name="Murat C."/>
            <person name="Sun H."/>
            <person name="Tunlid A."/>
            <person name="Henrissat B."/>
            <person name="Grigoriev I.V."/>
            <person name="Hibbett D.S."/>
            <person name="Martin F."/>
            <person name="Nordberg H.P."/>
            <person name="Cantor M.N."/>
            <person name="Hua S.X."/>
        </authorList>
    </citation>
    <scope>NUCLEOTIDE SEQUENCE [LARGE SCALE GENOMIC DNA]</scope>
    <source>
        <strain evidence="10 11">F 1598</strain>
    </source>
</reference>
<keyword evidence="5" id="KW-0496">Mitochondrion</keyword>
<feature type="domain" description="Large ribosomal subunit protein mL46 N-terminal" evidence="9">
    <location>
        <begin position="56"/>
        <end position="125"/>
    </location>
</feature>
<dbReference type="Gene3D" id="3.90.79.10">
    <property type="entry name" value="Nucleoside Triphosphate Pyrophosphohydrolase"/>
    <property type="match status" value="1"/>
</dbReference>
<feature type="region of interest" description="Disordered" evidence="8">
    <location>
        <begin position="19"/>
        <end position="53"/>
    </location>
</feature>
<evidence type="ECO:0000256" key="8">
    <source>
        <dbReference type="SAM" id="MobiDB-lite"/>
    </source>
</evidence>
<evidence type="ECO:0000256" key="6">
    <source>
        <dbReference type="ARBA" id="ARBA00023274"/>
    </source>
</evidence>
<name>A0A0C3CD74_PILCF</name>
<dbReference type="CDD" id="cd04661">
    <property type="entry name" value="NUDIX_MRP_L46"/>
    <property type="match status" value="1"/>
</dbReference>
<dbReference type="InterPro" id="IPR040008">
    <property type="entry name" value="Ribosomal_mL46"/>
</dbReference>
<sequence length="299" mass="33980">MWVRNALSSCRRHPRGPFHPFSRSLATEASTSSPVAPPESSLPQTSHPKTSQRLPITTAIILNRSPLITRTPSLFERAYYAYQARIQRALHNPFPYEFWFKEGSPLETRFRVEDMKRERKAFGKPFGMPATDAEGNVVGPTYEDIGLQEEDEESMPRTHAVDTQGDVKSLDRKGQRNLYLLIKAKSGEEGEEIWKFPEGGLQKGELLHEAAARDLTAVCGPYMDTWIVSRKPIGVYNPPSSSSENSKSFTFFCKAHILAGQVRIDKKHVLDFAWLTKQEMESRLETDYWLGVKDILSDF</sequence>
<dbReference type="GO" id="GO:0005762">
    <property type="term" value="C:mitochondrial large ribosomal subunit"/>
    <property type="evidence" value="ECO:0007669"/>
    <property type="project" value="TreeGrafter"/>
</dbReference>
<dbReference type="GO" id="GO:0003735">
    <property type="term" value="F:structural constituent of ribosome"/>
    <property type="evidence" value="ECO:0007669"/>
    <property type="project" value="InterPro"/>
</dbReference>
<dbReference type="EMBL" id="KN832979">
    <property type="protein sequence ID" value="KIM87632.1"/>
    <property type="molecule type" value="Genomic_DNA"/>
</dbReference>
<evidence type="ECO:0000313" key="10">
    <source>
        <dbReference type="EMBL" id="KIM87632.1"/>
    </source>
</evidence>
<evidence type="ECO:0000256" key="5">
    <source>
        <dbReference type="ARBA" id="ARBA00023128"/>
    </source>
</evidence>
<dbReference type="Pfam" id="PF11788">
    <property type="entry name" value="MRP-L46"/>
    <property type="match status" value="1"/>
</dbReference>
<evidence type="ECO:0000256" key="2">
    <source>
        <dbReference type="ARBA" id="ARBA00009070"/>
    </source>
</evidence>